<gene>
    <name evidence="1" type="ORF">LSH36_552g01077</name>
</gene>
<dbReference type="EMBL" id="JAODUP010000552">
    <property type="protein sequence ID" value="KAK2147453.1"/>
    <property type="molecule type" value="Genomic_DNA"/>
</dbReference>
<sequence>MIMEVIPAFEFEQCTIGQAIPVILAGGLQQYLNKNPEAKRNVIIDLKKVNNNTTTFSDIPIPEMFTRDKPSEAAYETEFP</sequence>
<dbReference type="AlphaFoldDB" id="A0AAD9J6L7"/>
<evidence type="ECO:0000313" key="2">
    <source>
        <dbReference type="Proteomes" id="UP001208570"/>
    </source>
</evidence>
<organism evidence="1 2">
    <name type="scientific">Paralvinella palmiformis</name>
    <dbReference type="NCBI Taxonomy" id="53620"/>
    <lineage>
        <taxon>Eukaryota</taxon>
        <taxon>Metazoa</taxon>
        <taxon>Spiralia</taxon>
        <taxon>Lophotrochozoa</taxon>
        <taxon>Annelida</taxon>
        <taxon>Polychaeta</taxon>
        <taxon>Sedentaria</taxon>
        <taxon>Canalipalpata</taxon>
        <taxon>Terebellida</taxon>
        <taxon>Terebelliformia</taxon>
        <taxon>Alvinellidae</taxon>
        <taxon>Paralvinella</taxon>
    </lineage>
</organism>
<reference evidence="1" key="1">
    <citation type="journal article" date="2023" name="Mol. Biol. Evol.">
        <title>Third-Generation Sequencing Reveals the Adaptive Role of the Epigenome in Three Deep-Sea Polychaetes.</title>
        <authorList>
            <person name="Perez M."/>
            <person name="Aroh O."/>
            <person name="Sun Y."/>
            <person name="Lan Y."/>
            <person name="Juniper S.K."/>
            <person name="Young C.R."/>
            <person name="Angers B."/>
            <person name="Qian P.Y."/>
        </authorList>
    </citation>
    <scope>NUCLEOTIDE SEQUENCE</scope>
    <source>
        <strain evidence="1">P08H-3</strain>
    </source>
</reference>
<name>A0AAD9J6L7_9ANNE</name>
<evidence type="ECO:0000313" key="1">
    <source>
        <dbReference type="EMBL" id="KAK2147453.1"/>
    </source>
</evidence>
<comment type="caution">
    <text evidence="1">The sequence shown here is derived from an EMBL/GenBank/DDBJ whole genome shotgun (WGS) entry which is preliminary data.</text>
</comment>
<protein>
    <submittedName>
        <fullName evidence="1">Uncharacterized protein</fullName>
    </submittedName>
</protein>
<accession>A0AAD9J6L7</accession>
<proteinExistence type="predicted"/>
<keyword evidence="2" id="KW-1185">Reference proteome</keyword>
<dbReference type="Proteomes" id="UP001208570">
    <property type="component" value="Unassembled WGS sequence"/>
</dbReference>